<evidence type="ECO:0000256" key="7">
    <source>
        <dbReference type="ARBA" id="ARBA00023270"/>
    </source>
</evidence>
<dbReference type="Pfam" id="PF01081">
    <property type="entry name" value="Aldolase"/>
    <property type="match status" value="1"/>
</dbReference>
<dbReference type="PANTHER" id="PTHR30246:SF1">
    <property type="entry name" value="2-DEHYDRO-3-DEOXY-6-PHOSPHOGALACTONATE ALDOLASE-RELATED"/>
    <property type="match status" value="1"/>
</dbReference>
<gene>
    <name evidence="9" type="primary">eda</name>
    <name evidence="9" type="ORF">JY500_09385</name>
</gene>
<evidence type="ECO:0000256" key="2">
    <source>
        <dbReference type="ARBA" id="ARBA00004736"/>
    </source>
</evidence>
<proteinExistence type="inferred from homology"/>
<comment type="subunit">
    <text evidence="4">Homotrimer.</text>
</comment>
<dbReference type="RefSeq" id="WP_172202976.1">
    <property type="nucleotide sequence ID" value="NZ_CP071060.1"/>
</dbReference>
<comment type="similarity">
    <text evidence="3">Belongs to the KHG/KDPG aldolase family.</text>
</comment>
<dbReference type="InterPro" id="IPR031337">
    <property type="entry name" value="KDPG/KHG_AS_1"/>
</dbReference>
<comment type="catalytic activity">
    <reaction evidence="1">
        <text>2-dehydro-3-deoxy-6-phospho-D-gluconate = D-glyceraldehyde 3-phosphate + pyruvate</text>
        <dbReference type="Rhea" id="RHEA:17089"/>
        <dbReference type="ChEBI" id="CHEBI:15361"/>
        <dbReference type="ChEBI" id="CHEBI:57569"/>
        <dbReference type="ChEBI" id="CHEBI:59776"/>
        <dbReference type="EC" id="4.1.2.14"/>
    </reaction>
</comment>
<dbReference type="EC" id="4.1.2.14" evidence="5"/>
<dbReference type="CDD" id="cd00452">
    <property type="entry name" value="KDPG_aldolase"/>
    <property type="match status" value="1"/>
</dbReference>
<evidence type="ECO:0000256" key="3">
    <source>
        <dbReference type="ARBA" id="ARBA00006906"/>
    </source>
</evidence>
<dbReference type="EMBL" id="CP071060">
    <property type="protein sequence ID" value="QSI78794.1"/>
    <property type="molecule type" value="Genomic_DNA"/>
</dbReference>
<evidence type="ECO:0000256" key="8">
    <source>
        <dbReference type="ARBA" id="ARBA00023277"/>
    </source>
</evidence>
<dbReference type="PROSITE" id="PS00160">
    <property type="entry name" value="ALDOLASE_KDPG_KHG_2"/>
    <property type="match status" value="1"/>
</dbReference>
<dbReference type="NCBIfam" id="NF004325">
    <property type="entry name" value="PRK05718.1"/>
    <property type="match status" value="1"/>
</dbReference>
<protein>
    <recommendedName>
        <fullName evidence="5">2-dehydro-3-deoxy-phosphogluconate aldolase</fullName>
        <ecNumber evidence="5">4.1.2.14</ecNumber>
    </recommendedName>
</protein>
<dbReference type="InterPro" id="IPR013785">
    <property type="entry name" value="Aldolase_TIM"/>
</dbReference>
<keyword evidence="8" id="KW-0119">Carbohydrate metabolism</keyword>
<accession>A0ABX7MBM2</accession>
<dbReference type="GO" id="GO:0008675">
    <property type="term" value="F:2-dehydro-3-deoxy-phosphogluconate aldolase activity"/>
    <property type="evidence" value="ECO:0007669"/>
    <property type="project" value="UniProtKB-EC"/>
</dbReference>
<dbReference type="NCBIfam" id="TIGR01182">
    <property type="entry name" value="eda"/>
    <property type="match status" value="1"/>
</dbReference>
<keyword evidence="10" id="KW-1185">Reference proteome</keyword>
<dbReference type="Proteomes" id="UP000663570">
    <property type="component" value="Chromosome"/>
</dbReference>
<sequence>MNLQDVLRIGPVMPVIVIRNLDHAAPLARALARGGIRVFEVTLRTDVALDAVKAMRDAVPDAIVGVGTVTRPADLESAVSAGAMFAVSPGLTRELAEAAVGPALPLLPGVMTPAELMIARDMGFDALKFFPAREAGGIGMLRALGGPFPDVVFCPTGGITYETASSYLELPNVACVGGSWLAPIDMMERGDWDGITRLAEQAAALRS</sequence>
<evidence type="ECO:0000313" key="10">
    <source>
        <dbReference type="Proteomes" id="UP000663570"/>
    </source>
</evidence>
<keyword evidence="6 9" id="KW-0456">Lyase</keyword>
<dbReference type="Gene3D" id="3.20.20.70">
    <property type="entry name" value="Aldolase class I"/>
    <property type="match status" value="1"/>
</dbReference>
<evidence type="ECO:0000256" key="6">
    <source>
        <dbReference type="ARBA" id="ARBA00023239"/>
    </source>
</evidence>
<dbReference type="GO" id="GO:0008700">
    <property type="term" value="F:(R,S)-4-hydroxy-2-oxoglutarate aldolase activity"/>
    <property type="evidence" value="ECO:0007669"/>
    <property type="project" value="UniProtKB-EC"/>
</dbReference>
<evidence type="ECO:0000256" key="5">
    <source>
        <dbReference type="ARBA" id="ARBA00013063"/>
    </source>
</evidence>
<evidence type="ECO:0000256" key="4">
    <source>
        <dbReference type="ARBA" id="ARBA00011233"/>
    </source>
</evidence>
<keyword evidence="7" id="KW-0704">Schiff base</keyword>
<evidence type="ECO:0000313" key="9">
    <source>
        <dbReference type="EMBL" id="QSI78794.1"/>
    </source>
</evidence>
<organism evidence="9 10">
    <name type="scientific">Niveibacterium microcysteis</name>
    <dbReference type="NCBI Taxonomy" id="2811415"/>
    <lineage>
        <taxon>Bacteria</taxon>
        <taxon>Pseudomonadati</taxon>
        <taxon>Pseudomonadota</taxon>
        <taxon>Betaproteobacteria</taxon>
        <taxon>Rhodocyclales</taxon>
        <taxon>Rhodocyclaceae</taxon>
        <taxon>Niveibacterium</taxon>
    </lineage>
</organism>
<dbReference type="PROSITE" id="PS00159">
    <property type="entry name" value="ALDOLASE_KDPG_KHG_1"/>
    <property type="match status" value="1"/>
</dbReference>
<dbReference type="InterPro" id="IPR031338">
    <property type="entry name" value="KDPG/KHG_AS_2"/>
</dbReference>
<dbReference type="SUPFAM" id="SSF51569">
    <property type="entry name" value="Aldolase"/>
    <property type="match status" value="1"/>
</dbReference>
<comment type="pathway">
    <text evidence="2">Carbohydrate acid metabolism; 2-dehydro-3-deoxy-D-gluconate degradation; D-glyceraldehyde 3-phosphate and pyruvate from 2-dehydro-3-deoxy-D-gluconate: step 2/2.</text>
</comment>
<name>A0ABX7MBM2_9RHOO</name>
<dbReference type="PANTHER" id="PTHR30246">
    <property type="entry name" value="2-KETO-3-DEOXY-6-PHOSPHOGLUCONATE ALDOLASE"/>
    <property type="match status" value="1"/>
</dbReference>
<evidence type="ECO:0000256" key="1">
    <source>
        <dbReference type="ARBA" id="ARBA00000654"/>
    </source>
</evidence>
<reference evidence="9 10" key="1">
    <citation type="submission" date="2021-02" db="EMBL/GenBank/DDBJ databases">
        <title>Niveibacterium changnyeongensis HC41.</title>
        <authorList>
            <person name="Kang M."/>
        </authorList>
    </citation>
    <scope>NUCLEOTIDE SEQUENCE [LARGE SCALE GENOMIC DNA]</scope>
    <source>
        <strain evidence="9 10">HC41</strain>
    </source>
</reference>
<dbReference type="InterPro" id="IPR000887">
    <property type="entry name" value="Aldlse_KDPG_KHG"/>
</dbReference>